<accession>A0A269TJ13</accession>
<protein>
    <recommendedName>
        <fullName evidence="1 7">Transcriptional regulator MraZ</fullName>
    </recommendedName>
</protein>
<organism evidence="9 10">
    <name type="scientific">Mycoplasmopsis agassizii</name>
    <dbReference type="NCBI Taxonomy" id="33922"/>
    <lineage>
        <taxon>Bacteria</taxon>
        <taxon>Bacillati</taxon>
        <taxon>Mycoplasmatota</taxon>
        <taxon>Mycoplasmoidales</taxon>
        <taxon>Metamycoplasmataceae</taxon>
        <taxon>Mycoplasmopsis</taxon>
    </lineage>
</organism>
<dbReference type="PANTHER" id="PTHR34701:SF1">
    <property type="entry name" value="TRANSCRIPTIONAL REGULATOR MRAZ"/>
    <property type="match status" value="1"/>
</dbReference>
<evidence type="ECO:0000256" key="1">
    <source>
        <dbReference type="ARBA" id="ARBA00013860"/>
    </source>
</evidence>
<comment type="subcellular location">
    <subcellularLocation>
        <location evidence="7">Cytoplasm</location>
        <location evidence="7">Nucleoid</location>
    </subcellularLocation>
</comment>
<evidence type="ECO:0000256" key="6">
    <source>
        <dbReference type="ARBA" id="ARBA00023163"/>
    </source>
</evidence>
<evidence type="ECO:0000313" key="10">
    <source>
        <dbReference type="Proteomes" id="UP000216943"/>
    </source>
</evidence>
<dbReference type="InterPro" id="IPR007159">
    <property type="entry name" value="SpoVT-AbrB_dom"/>
</dbReference>
<evidence type="ECO:0000259" key="8">
    <source>
        <dbReference type="PROSITE" id="PS51740"/>
    </source>
</evidence>
<comment type="subunit">
    <text evidence="7">Forms oligomers.</text>
</comment>
<dbReference type="InterPro" id="IPR035644">
    <property type="entry name" value="MraZ_C"/>
</dbReference>
<dbReference type="InterPro" id="IPR038619">
    <property type="entry name" value="MraZ_sf"/>
</dbReference>
<dbReference type="AlphaFoldDB" id="A0A269TJ13"/>
<keyword evidence="3" id="KW-0677">Repeat</keyword>
<dbReference type="CDD" id="cd16320">
    <property type="entry name" value="MraZ_N"/>
    <property type="match status" value="1"/>
</dbReference>
<dbReference type="GO" id="GO:0003700">
    <property type="term" value="F:DNA-binding transcription factor activity"/>
    <property type="evidence" value="ECO:0007669"/>
    <property type="project" value="UniProtKB-UniRule"/>
</dbReference>
<keyword evidence="2 7" id="KW-0963">Cytoplasm</keyword>
<dbReference type="Proteomes" id="UP000216943">
    <property type="component" value="Unassembled WGS sequence"/>
</dbReference>
<dbReference type="InterPro" id="IPR037914">
    <property type="entry name" value="SpoVT-AbrB_sf"/>
</dbReference>
<dbReference type="Pfam" id="PF02381">
    <property type="entry name" value="MraZ"/>
    <property type="match status" value="2"/>
</dbReference>
<reference evidence="10" key="1">
    <citation type="submission" date="2017-08" db="EMBL/GenBank/DDBJ databases">
        <authorList>
            <person name="Alvarez-Ponce D."/>
            <person name="Weitzman C.L."/>
            <person name="Tillett R.L."/>
            <person name="Sandmeier F.C."/>
            <person name="Tracy C.R."/>
        </authorList>
    </citation>
    <scope>NUCLEOTIDE SEQUENCE [LARGE SCALE GENOMIC DNA]</scope>
    <source>
        <strain evidence="10">723</strain>
    </source>
</reference>
<evidence type="ECO:0000256" key="3">
    <source>
        <dbReference type="ARBA" id="ARBA00022737"/>
    </source>
</evidence>
<dbReference type="EMBL" id="NQNY01000016">
    <property type="protein sequence ID" value="PAK21006.1"/>
    <property type="molecule type" value="Genomic_DNA"/>
</dbReference>
<dbReference type="SUPFAM" id="SSF89447">
    <property type="entry name" value="AbrB/MazE/MraZ-like"/>
    <property type="match status" value="1"/>
</dbReference>
<dbReference type="Gene3D" id="3.40.1550.20">
    <property type="entry name" value="Transcriptional regulator MraZ domain"/>
    <property type="match status" value="1"/>
</dbReference>
<name>A0A269TJ13_9BACT</name>
<feature type="domain" description="SpoVT-AbrB" evidence="8">
    <location>
        <begin position="77"/>
        <end position="120"/>
    </location>
</feature>
<comment type="similarity">
    <text evidence="7">Belongs to the MraZ family.</text>
</comment>
<dbReference type="HAMAP" id="MF_01008">
    <property type="entry name" value="MraZ"/>
    <property type="match status" value="1"/>
</dbReference>
<evidence type="ECO:0000256" key="4">
    <source>
        <dbReference type="ARBA" id="ARBA00023015"/>
    </source>
</evidence>
<dbReference type="InterPro" id="IPR035642">
    <property type="entry name" value="MraZ_N"/>
</dbReference>
<dbReference type="PANTHER" id="PTHR34701">
    <property type="entry name" value="TRANSCRIPTIONAL REGULATOR MRAZ"/>
    <property type="match status" value="1"/>
</dbReference>
<evidence type="ECO:0000256" key="5">
    <source>
        <dbReference type="ARBA" id="ARBA00023125"/>
    </source>
</evidence>
<dbReference type="GO" id="GO:0009295">
    <property type="term" value="C:nucleoid"/>
    <property type="evidence" value="ECO:0007669"/>
    <property type="project" value="UniProtKB-SubCell"/>
</dbReference>
<dbReference type="GO" id="GO:2000143">
    <property type="term" value="P:negative regulation of DNA-templated transcription initiation"/>
    <property type="evidence" value="ECO:0007669"/>
    <property type="project" value="TreeGrafter"/>
</dbReference>
<dbReference type="GO" id="GO:0005737">
    <property type="term" value="C:cytoplasm"/>
    <property type="evidence" value="ECO:0007669"/>
    <property type="project" value="UniProtKB-UniRule"/>
</dbReference>
<dbReference type="GO" id="GO:0000976">
    <property type="term" value="F:transcription cis-regulatory region binding"/>
    <property type="evidence" value="ECO:0007669"/>
    <property type="project" value="TreeGrafter"/>
</dbReference>
<keyword evidence="6 7" id="KW-0804">Transcription</keyword>
<dbReference type="RefSeq" id="WP_095335122.1">
    <property type="nucleotide sequence ID" value="NZ_CP166874.1"/>
</dbReference>
<evidence type="ECO:0000313" key="9">
    <source>
        <dbReference type="EMBL" id="PAK21006.1"/>
    </source>
</evidence>
<sequence length="150" mass="17468">MGNFGNFERTLDDNLRVAIPTKFKDHFGSRFFLFRTFNNVLEMWTDADFNAESQKLDLIDLRDIEAIKYKRAFYQRIEEVTVDKVGRIKLTNNIVEKTSIKKDVVFVGIGNKVEIWSKEAYDSFDDEMNDEAYAKAATAIFNRNDKKGSE</sequence>
<dbReference type="InterPro" id="IPR020603">
    <property type="entry name" value="MraZ_dom"/>
</dbReference>
<comment type="caution">
    <text evidence="9">The sequence shown here is derived from an EMBL/GenBank/DDBJ whole genome shotgun (WGS) entry which is preliminary data.</text>
</comment>
<gene>
    <name evidence="7" type="primary">mraZ</name>
    <name evidence="9" type="ORF">CJJ23_04330</name>
</gene>
<dbReference type="CDD" id="cd16321">
    <property type="entry name" value="MraZ_C"/>
    <property type="match status" value="1"/>
</dbReference>
<evidence type="ECO:0000256" key="2">
    <source>
        <dbReference type="ARBA" id="ARBA00022490"/>
    </source>
</evidence>
<dbReference type="OrthoDB" id="9807753at2"/>
<proteinExistence type="inferred from homology"/>
<dbReference type="PROSITE" id="PS51740">
    <property type="entry name" value="SPOVT_ABRB"/>
    <property type="match status" value="2"/>
</dbReference>
<feature type="domain" description="SpoVT-AbrB" evidence="8">
    <location>
        <begin position="6"/>
        <end position="48"/>
    </location>
</feature>
<keyword evidence="5 7" id="KW-0238">DNA-binding</keyword>
<dbReference type="InterPro" id="IPR003444">
    <property type="entry name" value="MraZ"/>
</dbReference>
<keyword evidence="4 7" id="KW-0805">Transcription regulation</keyword>
<evidence type="ECO:0000256" key="7">
    <source>
        <dbReference type="HAMAP-Rule" id="MF_01008"/>
    </source>
</evidence>